<organism evidence="1 2">
    <name type="scientific">Hypholoma sublateritium (strain FD-334 SS-4)</name>
    <dbReference type="NCBI Taxonomy" id="945553"/>
    <lineage>
        <taxon>Eukaryota</taxon>
        <taxon>Fungi</taxon>
        <taxon>Dikarya</taxon>
        <taxon>Basidiomycota</taxon>
        <taxon>Agaricomycotina</taxon>
        <taxon>Agaricomycetes</taxon>
        <taxon>Agaricomycetidae</taxon>
        <taxon>Agaricales</taxon>
        <taxon>Agaricineae</taxon>
        <taxon>Strophariaceae</taxon>
        <taxon>Hypholoma</taxon>
    </lineage>
</organism>
<reference evidence="2" key="1">
    <citation type="submission" date="2014-04" db="EMBL/GenBank/DDBJ databases">
        <title>Evolutionary Origins and Diversification of the Mycorrhizal Mutualists.</title>
        <authorList>
            <consortium name="DOE Joint Genome Institute"/>
            <consortium name="Mycorrhizal Genomics Consortium"/>
            <person name="Kohler A."/>
            <person name="Kuo A."/>
            <person name="Nagy L.G."/>
            <person name="Floudas D."/>
            <person name="Copeland A."/>
            <person name="Barry K.W."/>
            <person name="Cichocki N."/>
            <person name="Veneault-Fourrey C."/>
            <person name="LaButti K."/>
            <person name="Lindquist E.A."/>
            <person name="Lipzen A."/>
            <person name="Lundell T."/>
            <person name="Morin E."/>
            <person name="Murat C."/>
            <person name="Riley R."/>
            <person name="Ohm R."/>
            <person name="Sun H."/>
            <person name="Tunlid A."/>
            <person name="Henrissat B."/>
            <person name="Grigoriev I.V."/>
            <person name="Hibbett D.S."/>
            <person name="Martin F."/>
        </authorList>
    </citation>
    <scope>NUCLEOTIDE SEQUENCE [LARGE SCALE GENOMIC DNA]</scope>
    <source>
        <strain evidence="2">FD-334 SS-4</strain>
    </source>
</reference>
<keyword evidence="2" id="KW-1185">Reference proteome</keyword>
<accession>A0A0D2LRB4</accession>
<protein>
    <submittedName>
        <fullName evidence="1">Uncharacterized protein</fullName>
    </submittedName>
</protein>
<dbReference type="AlphaFoldDB" id="A0A0D2LRB4"/>
<gene>
    <name evidence="1" type="ORF">HYPSUDRAFT_151665</name>
</gene>
<sequence length="117" mass="13325">MSTSDTSVATRRTDPFMKERVKRILSEVTIGADLSELQHEIVRNMIAEFADCFALEMSEVTPVHGAEHKLNLEPNAKFRTKPGQRPLSPPQKEYLNKVIDTMLKADIIRAIDFRDVK</sequence>
<name>A0A0D2LRB4_HYPSF</name>
<dbReference type="EMBL" id="KN817747">
    <property type="protein sequence ID" value="KJA13378.1"/>
    <property type="molecule type" value="Genomic_DNA"/>
</dbReference>
<dbReference type="STRING" id="945553.A0A0D2LRB4"/>
<dbReference type="Proteomes" id="UP000054270">
    <property type="component" value="Unassembled WGS sequence"/>
</dbReference>
<dbReference type="SUPFAM" id="SSF56672">
    <property type="entry name" value="DNA/RNA polymerases"/>
    <property type="match status" value="1"/>
</dbReference>
<dbReference type="OrthoDB" id="3363652at2759"/>
<proteinExistence type="predicted"/>
<feature type="non-terminal residue" evidence="1">
    <location>
        <position position="117"/>
    </location>
</feature>
<dbReference type="OMA" id="DCFALEM"/>
<evidence type="ECO:0000313" key="1">
    <source>
        <dbReference type="EMBL" id="KJA13378.1"/>
    </source>
</evidence>
<evidence type="ECO:0000313" key="2">
    <source>
        <dbReference type="Proteomes" id="UP000054270"/>
    </source>
</evidence>
<dbReference type="InterPro" id="IPR043502">
    <property type="entry name" value="DNA/RNA_pol_sf"/>
</dbReference>